<dbReference type="PANTHER" id="PTHR21666:SF270">
    <property type="entry name" value="MUREIN HYDROLASE ACTIVATOR ENVC"/>
    <property type="match status" value="1"/>
</dbReference>
<evidence type="ECO:0000313" key="3">
    <source>
        <dbReference type="EMBL" id="ACG78248.1"/>
    </source>
</evidence>
<dbReference type="InterPro" id="IPR011055">
    <property type="entry name" value="Dup_hybrid_motif"/>
</dbReference>
<dbReference type="HOGENOM" id="CLU_029425_2_1_5"/>
<keyword evidence="1" id="KW-1133">Transmembrane helix</keyword>
<feature type="transmembrane region" description="Helical" evidence="1">
    <location>
        <begin position="39"/>
        <end position="61"/>
    </location>
</feature>
<keyword evidence="1" id="KW-0812">Transmembrane</keyword>
<dbReference type="FunFam" id="2.70.70.10:FF:000006">
    <property type="entry name" value="M23 family peptidase"/>
    <property type="match status" value="1"/>
</dbReference>
<dbReference type="Pfam" id="PF01551">
    <property type="entry name" value="Peptidase_M23"/>
    <property type="match status" value="1"/>
</dbReference>
<evidence type="ECO:0000256" key="1">
    <source>
        <dbReference type="SAM" id="Phobius"/>
    </source>
</evidence>
<dbReference type="PANTHER" id="PTHR21666">
    <property type="entry name" value="PEPTIDASE-RELATED"/>
    <property type="match status" value="1"/>
</dbReference>
<keyword evidence="1" id="KW-0472">Membrane</keyword>
<dbReference type="AlphaFoldDB" id="B4RCR1"/>
<dbReference type="eggNOG" id="COG0739">
    <property type="taxonomic scope" value="Bacteria"/>
</dbReference>
<organism evidence="3 4">
    <name type="scientific">Phenylobacterium zucineum (strain HLK1)</name>
    <dbReference type="NCBI Taxonomy" id="450851"/>
    <lineage>
        <taxon>Bacteria</taxon>
        <taxon>Pseudomonadati</taxon>
        <taxon>Pseudomonadota</taxon>
        <taxon>Alphaproteobacteria</taxon>
        <taxon>Caulobacterales</taxon>
        <taxon>Caulobacteraceae</taxon>
        <taxon>Phenylobacterium</taxon>
    </lineage>
</organism>
<reference evidence="3 4" key="1">
    <citation type="journal article" date="2008" name="BMC Genomics">
        <title>Complete genome of Phenylobacterium zucineum - a novel facultative intracellular bacterium isolated from human erythroleukemia cell line K562.</title>
        <authorList>
            <person name="Luo Y."/>
            <person name="Xu X."/>
            <person name="Ding Z."/>
            <person name="Liu Z."/>
            <person name="Zhang B."/>
            <person name="Yan Z."/>
            <person name="Sun J."/>
            <person name="Hu S."/>
            <person name="Hu X."/>
        </authorList>
    </citation>
    <scope>NUCLEOTIDE SEQUENCE [LARGE SCALE GENOMIC DNA]</scope>
    <source>
        <strain evidence="3 4">HLK1</strain>
    </source>
</reference>
<dbReference type="EMBL" id="CP000747">
    <property type="protein sequence ID" value="ACG78248.1"/>
    <property type="molecule type" value="Genomic_DNA"/>
</dbReference>
<evidence type="ECO:0000313" key="4">
    <source>
        <dbReference type="Proteomes" id="UP000001868"/>
    </source>
</evidence>
<dbReference type="InterPro" id="IPR016047">
    <property type="entry name" value="M23ase_b-sheet_dom"/>
</dbReference>
<dbReference type="CDD" id="cd12797">
    <property type="entry name" value="M23_peptidase"/>
    <property type="match status" value="1"/>
</dbReference>
<dbReference type="SUPFAM" id="SSF51261">
    <property type="entry name" value="Duplicated hybrid motif"/>
    <property type="match status" value="1"/>
</dbReference>
<sequence length="384" mass="40757">MTRLARLRGSLEELFPERHLYVRSGGAMKAFVLTTSKQMAIAGVVAGGALWMGVCTAAMLVNLLSASATDREIAQLKAQSERYVADRQARLDSALARLNAASGSNEDLATTIEKRHAALALLLTDLKGAPGAAENLTPAINRALAAESRNPAQRVEMVRIGQEQLLDAADSYAKSRAERLRLAFRMAGLTPSAFVPKSGSLGGPLIDSKDPRALAAVLDVDEEFALRIQRAAKDLSEARALTDAAGDLPFGRPTASAPQTSGYGVRFDPFTRRPAFHSGLDFAGGHATPIHAAGPGVVAFTGVRSGYGNTIEIDHGRGLKTRYAHLSAIAVRPGQRIAIGQRIGAMGSTGRSTGTHLHYEVWVNGRAQNPGRFLKAGQYVQQGD</sequence>
<name>B4RCR1_PHEZH</name>
<dbReference type="STRING" id="450851.PHZ_c1837"/>
<dbReference type="InterPro" id="IPR050570">
    <property type="entry name" value="Cell_wall_metabolism_enzyme"/>
</dbReference>
<dbReference type="Gene3D" id="2.70.70.10">
    <property type="entry name" value="Glucose Permease (Domain IIA)"/>
    <property type="match status" value="1"/>
</dbReference>
<evidence type="ECO:0000259" key="2">
    <source>
        <dbReference type="Pfam" id="PF01551"/>
    </source>
</evidence>
<protein>
    <submittedName>
        <fullName evidence="3">Peptidase, M23/M37 family</fullName>
    </submittedName>
</protein>
<dbReference type="Proteomes" id="UP000001868">
    <property type="component" value="Chromosome"/>
</dbReference>
<dbReference type="KEGG" id="pzu:PHZ_c1837"/>
<dbReference type="GO" id="GO:0004222">
    <property type="term" value="F:metalloendopeptidase activity"/>
    <property type="evidence" value="ECO:0007669"/>
    <property type="project" value="TreeGrafter"/>
</dbReference>
<accession>B4RCR1</accession>
<feature type="domain" description="M23ase beta-sheet core" evidence="2">
    <location>
        <begin position="276"/>
        <end position="370"/>
    </location>
</feature>
<proteinExistence type="predicted"/>
<gene>
    <name evidence="3" type="ordered locus">PHZ_c1837</name>
</gene>
<keyword evidence="4" id="KW-1185">Reference proteome</keyword>
<dbReference type="RefSeq" id="WP_012522390.1">
    <property type="nucleotide sequence ID" value="NC_011144.1"/>
</dbReference>